<organism evidence="2 3">
    <name type="scientific">Roseinatronobacter bogoriensis subsp. barguzinensis</name>
    <dbReference type="NCBI Taxonomy" id="441209"/>
    <lineage>
        <taxon>Bacteria</taxon>
        <taxon>Pseudomonadati</taxon>
        <taxon>Pseudomonadota</taxon>
        <taxon>Alphaproteobacteria</taxon>
        <taxon>Rhodobacterales</taxon>
        <taxon>Paracoccaceae</taxon>
        <taxon>Roseinatronobacter</taxon>
    </lineage>
</organism>
<gene>
    <name evidence="2" type="ORF">BG454_03110</name>
</gene>
<feature type="region of interest" description="Disordered" evidence="1">
    <location>
        <begin position="1"/>
        <end position="23"/>
    </location>
</feature>
<feature type="region of interest" description="Disordered" evidence="1">
    <location>
        <begin position="80"/>
        <end position="136"/>
    </location>
</feature>
<dbReference type="RefSeq" id="WP_100319075.1">
    <property type="nucleotide sequence ID" value="NZ_SODJ01000004.1"/>
</dbReference>
<sequence>MTQAPAPARDTLAQAPSTASKPVAEVARTITTSAVQQAQASSESDDLARLRRAILEDKRSRLVGPSPAFQVSLLEHIRETIGDPPVEDDILPDAEPTPQGDQPEAPDRPTENTSYKTLQSMKDADSPDNPTFKRSI</sequence>
<evidence type="ECO:0000313" key="3">
    <source>
        <dbReference type="Proteomes" id="UP000228948"/>
    </source>
</evidence>
<evidence type="ECO:0000256" key="1">
    <source>
        <dbReference type="SAM" id="MobiDB-lite"/>
    </source>
</evidence>
<feature type="compositionally biased region" description="Polar residues" evidence="1">
    <location>
        <begin position="111"/>
        <end position="120"/>
    </location>
</feature>
<protein>
    <submittedName>
        <fullName evidence="2">Uncharacterized protein</fullName>
    </submittedName>
</protein>
<dbReference type="KEGG" id="rbg:BG454_03110"/>
<name>A0A2K8K666_9RHOB</name>
<dbReference type="Proteomes" id="UP000228948">
    <property type="component" value="Chromosome"/>
</dbReference>
<keyword evidence="3" id="KW-1185">Reference proteome</keyword>
<reference evidence="2 3" key="1">
    <citation type="submission" date="2017-11" db="EMBL/GenBank/DDBJ databases">
        <title>Revised Sequence and Annotation of the Rhodobaca barguzinensis strain alga05 Genome.</title>
        <authorList>
            <person name="Kopejtka K."/>
            <person name="Tomasch J.M."/>
            <person name="Bunk B."/>
            <person name="Koblizek M."/>
        </authorList>
    </citation>
    <scope>NUCLEOTIDE SEQUENCE [LARGE SCALE GENOMIC DNA]</scope>
    <source>
        <strain evidence="3">alga05</strain>
    </source>
</reference>
<dbReference type="AlphaFoldDB" id="A0A2K8K666"/>
<proteinExistence type="predicted"/>
<evidence type="ECO:0000313" key="2">
    <source>
        <dbReference type="EMBL" id="ATX64947.1"/>
    </source>
</evidence>
<accession>A0A2K8K666</accession>
<dbReference type="EMBL" id="CP024899">
    <property type="protein sequence ID" value="ATX64947.1"/>
    <property type="molecule type" value="Genomic_DNA"/>
</dbReference>